<reference evidence="2 3" key="1">
    <citation type="submission" date="2024-04" db="EMBL/GenBank/DDBJ databases">
        <authorList>
            <person name="Fracassetti M."/>
        </authorList>
    </citation>
    <scope>NUCLEOTIDE SEQUENCE [LARGE SCALE GENOMIC DNA]</scope>
</reference>
<name>A0AAV2E0W7_9ROSI</name>
<dbReference type="Proteomes" id="UP001497516">
    <property type="component" value="Chromosome 3"/>
</dbReference>
<feature type="region of interest" description="Disordered" evidence="1">
    <location>
        <begin position="88"/>
        <end position="115"/>
    </location>
</feature>
<dbReference type="AlphaFoldDB" id="A0AAV2E0W7"/>
<proteinExistence type="predicted"/>
<evidence type="ECO:0000313" key="2">
    <source>
        <dbReference type="EMBL" id="CAL1379195.1"/>
    </source>
</evidence>
<feature type="region of interest" description="Disordered" evidence="1">
    <location>
        <begin position="46"/>
        <end position="65"/>
    </location>
</feature>
<accession>A0AAV2E0W7</accession>
<sequence length="115" mass="13147">MECFHKPHEQLIELEDALKTREEKWQQRSVEQLRLIDKILRILESPRGTKPTTTTVATSPPPSPTEDINVVLLAAVEEEDKLALRQSEAVKTKRKADEKEDLSTMLTSKKKEAIL</sequence>
<evidence type="ECO:0000313" key="3">
    <source>
        <dbReference type="Proteomes" id="UP001497516"/>
    </source>
</evidence>
<feature type="compositionally biased region" description="Basic and acidic residues" evidence="1">
    <location>
        <begin position="88"/>
        <end position="102"/>
    </location>
</feature>
<evidence type="ECO:0000256" key="1">
    <source>
        <dbReference type="SAM" id="MobiDB-lite"/>
    </source>
</evidence>
<gene>
    <name evidence="2" type="ORF">LTRI10_LOCUS20732</name>
</gene>
<protein>
    <submittedName>
        <fullName evidence="2">Uncharacterized protein</fullName>
    </submittedName>
</protein>
<keyword evidence="3" id="KW-1185">Reference proteome</keyword>
<feature type="compositionally biased region" description="Low complexity" evidence="1">
    <location>
        <begin position="46"/>
        <end position="58"/>
    </location>
</feature>
<dbReference type="EMBL" id="OZ034816">
    <property type="protein sequence ID" value="CAL1379195.1"/>
    <property type="molecule type" value="Genomic_DNA"/>
</dbReference>
<organism evidence="2 3">
    <name type="scientific">Linum trigynum</name>
    <dbReference type="NCBI Taxonomy" id="586398"/>
    <lineage>
        <taxon>Eukaryota</taxon>
        <taxon>Viridiplantae</taxon>
        <taxon>Streptophyta</taxon>
        <taxon>Embryophyta</taxon>
        <taxon>Tracheophyta</taxon>
        <taxon>Spermatophyta</taxon>
        <taxon>Magnoliopsida</taxon>
        <taxon>eudicotyledons</taxon>
        <taxon>Gunneridae</taxon>
        <taxon>Pentapetalae</taxon>
        <taxon>rosids</taxon>
        <taxon>fabids</taxon>
        <taxon>Malpighiales</taxon>
        <taxon>Linaceae</taxon>
        <taxon>Linum</taxon>
    </lineage>
</organism>